<gene>
    <name evidence="1" type="ORF">MLD38_026764</name>
</gene>
<proteinExistence type="predicted"/>
<sequence>MKVTKTCVKLVKPKKPTPPHLRRYGLTVFDLRQIPVLINCVLFYRADGDDHEGNIDHRLARLEESLSEALVVYYPLAGRYVEEGSYIDCNDEGVEFIVGTIDVRLDEILEKDPDRPGIDFMELIKRTPRYGANLPLIVAQVFLFECGAVAIEFNFSHIVADFASAITFLKGWAMISRCGTLDEAYHPSFEVSTIFPGKEWRSGEQVRPLEIPIPGQEKLIRNRFVFDGKTLKELALGIAGDVKDDPNGAVNRPPSRVEIVLGSLWKALVKVDGWKSTGSPRPIAFETAMNLRGKAGKLTPKNAFGNLVTHVYVEARTEDREMELGGFVKAVQRMLGNARSKYGSIDNAQEFLAMFEGDWRSIDSQVGGRAEGKHAVWSTSFCGFGTYEIDFGFGKPELVVTPGPPFRFVLLMDGRGDDRGIDALVILDEDEMAQFKKEMVAFLPGMLRA</sequence>
<accession>A0ACB9P2J0</accession>
<dbReference type="EMBL" id="CM042886">
    <property type="protein sequence ID" value="KAI4342107.1"/>
    <property type="molecule type" value="Genomic_DNA"/>
</dbReference>
<reference evidence="2" key="1">
    <citation type="journal article" date="2023" name="Front. Plant Sci.">
        <title>Chromosomal-level genome assembly of Melastoma candidum provides insights into trichome evolution.</title>
        <authorList>
            <person name="Zhong Y."/>
            <person name="Wu W."/>
            <person name="Sun C."/>
            <person name="Zou P."/>
            <person name="Liu Y."/>
            <person name="Dai S."/>
            <person name="Zhou R."/>
        </authorList>
    </citation>
    <scope>NUCLEOTIDE SEQUENCE [LARGE SCALE GENOMIC DNA]</scope>
</reference>
<organism evidence="1 2">
    <name type="scientific">Melastoma candidum</name>
    <dbReference type="NCBI Taxonomy" id="119954"/>
    <lineage>
        <taxon>Eukaryota</taxon>
        <taxon>Viridiplantae</taxon>
        <taxon>Streptophyta</taxon>
        <taxon>Embryophyta</taxon>
        <taxon>Tracheophyta</taxon>
        <taxon>Spermatophyta</taxon>
        <taxon>Magnoliopsida</taxon>
        <taxon>eudicotyledons</taxon>
        <taxon>Gunneridae</taxon>
        <taxon>Pentapetalae</taxon>
        <taxon>rosids</taxon>
        <taxon>malvids</taxon>
        <taxon>Myrtales</taxon>
        <taxon>Melastomataceae</taxon>
        <taxon>Melastomatoideae</taxon>
        <taxon>Melastomateae</taxon>
        <taxon>Melastoma</taxon>
    </lineage>
</organism>
<comment type="caution">
    <text evidence="1">The sequence shown here is derived from an EMBL/GenBank/DDBJ whole genome shotgun (WGS) entry which is preliminary data.</text>
</comment>
<evidence type="ECO:0000313" key="2">
    <source>
        <dbReference type="Proteomes" id="UP001057402"/>
    </source>
</evidence>
<evidence type="ECO:0000313" key="1">
    <source>
        <dbReference type="EMBL" id="KAI4342107.1"/>
    </source>
</evidence>
<protein>
    <submittedName>
        <fullName evidence="1">Uncharacterized protein</fullName>
    </submittedName>
</protein>
<dbReference type="Proteomes" id="UP001057402">
    <property type="component" value="Chromosome 7"/>
</dbReference>
<name>A0ACB9P2J0_9MYRT</name>
<keyword evidence="2" id="KW-1185">Reference proteome</keyword>